<organism evidence="2 3">
    <name type="scientific">Tissierella pigra</name>
    <dbReference type="NCBI Taxonomy" id="2607614"/>
    <lineage>
        <taxon>Bacteria</taxon>
        <taxon>Bacillati</taxon>
        <taxon>Bacillota</taxon>
        <taxon>Tissierellia</taxon>
        <taxon>Tissierellales</taxon>
        <taxon>Tissierellaceae</taxon>
        <taxon>Tissierella</taxon>
    </lineage>
</organism>
<dbReference type="EMBL" id="VUNQ01000034">
    <property type="protein sequence ID" value="MSU02492.1"/>
    <property type="molecule type" value="Genomic_DNA"/>
</dbReference>
<keyword evidence="2" id="KW-0808">Transferase</keyword>
<dbReference type="Proteomes" id="UP000469523">
    <property type="component" value="Unassembled WGS sequence"/>
</dbReference>
<sequence>MRMEDIFEIKNEEERVSAIYNIFDESTRLSTKATRVEFLTTIRQIEKYLKPGMKILDLGAGTGEYSLYFAKNGFQVTAVELVENHVSQIKEKINEEMSLEVFQGNAMNISIIEDKTYDIVLCFGPLYHLEKIEDRMKCIEEVKRVCKDNGKMFFAFISNDMVITTETMCYNPSFLTEDTYNHHTFKVRDFPFVFHTVDDCRQILRDSDLTINNEVATDGLSELLADKINNMNDESYNKWLNYHYYCCEKPEFLGTSNHLLFITSK</sequence>
<dbReference type="GO" id="GO:0008757">
    <property type="term" value="F:S-adenosylmethionine-dependent methyltransferase activity"/>
    <property type="evidence" value="ECO:0007669"/>
    <property type="project" value="InterPro"/>
</dbReference>
<dbReference type="InterPro" id="IPR013216">
    <property type="entry name" value="Methyltransf_11"/>
</dbReference>
<accession>A0A6N7XNU7</accession>
<comment type="caution">
    <text evidence="2">The sequence shown here is derived from an EMBL/GenBank/DDBJ whole genome shotgun (WGS) entry which is preliminary data.</text>
</comment>
<gene>
    <name evidence="2" type="ORF">FYJ83_13610</name>
</gene>
<dbReference type="SUPFAM" id="SSF53335">
    <property type="entry name" value="S-adenosyl-L-methionine-dependent methyltransferases"/>
    <property type="match status" value="1"/>
</dbReference>
<dbReference type="PANTHER" id="PTHR43861">
    <property type="entry name" value="TRANS-ACONITATE 2-METHYLTRANSFERASE-RELATED"/>
    <property type="match status" value="1"/>
</dbReference>
<protein>
    <submittedName>
        <fullName evidence="2">Methyltransferase domain-containing protein</fullName>
    </submittedName>
</protein>
<evidence type="ECO:0000313" key="3">
    <source>
        <dbReference type="Proteomes" id="UP000469523"/>
    </source>
</evidence>
<dbReference type="Pfam" id="PF08241">
    <property type="entry name" value="Methyltransf_11"/>
    <property type="match status" value="1"/>
</dbReference>
<evidence type="ECO:0000313" key="2">
    <source>
        <dbReference type="EMBL" id="MSU02492.1"/>
    </source>
</evidence>
<reference evidence="2 3" key="1">
    <citation type="submission" date="2019-09" db="EMBL/GenBank/DDBJ databases">
        <title>In-depth cultivation of the pig gut microbiome towards novel bacterial diversity and tailored functional studies.</title>
        <authorList>
            <person name="Wylensek D."/>
            <person name="Hitch T.C.A."/>
            <person name="Clavel T."/>
        </authorList>
    </citation>
    <scope>NUCLEOTIDE SEQUENCE [LARGE SCALE GENOMIC DNA]</scope>
    <source>
        <strain evidence="2 3">WCA3-693-APC-4?</strain>
    </source>
</reference>
<name>A0A6N7XNU7_9FIRM</name>
<dbReference type="PANTHER" id="PTHR43861:SF1">
    <property type="entry name" value="TRANS-ACONITATE 2-METHYLTRANSFERASE"/>
    <property type="match status" value="1"/>
</dbReference>
<dbReference type="CDD" id="cd02440">
    <property type="entry name" value="AdoMet_MTases"/>
    <property type="match status" value="1"/>
</dbReference>
<proteinExistence type="predicted"/>
<keyword evidence="2" id="KW-0489">Methyltransferase</keyword>
<dbReference type="AlphaFoldDB" id="A0A6N7XNU7"/>
<dbReference type="Gene3D" id="3.40.50.150">
    <property type="entry name" value="Vaccinia Virus protein VP39"/>
    <property type="match status" value="1"/>
</dbReference>
<dbReference type="InterPro" id="IPR029063">
    <property type="entry name" value="SAM-dependent_MTases_sf"/>
</dbReference>
<feature type="domain" description="Methyltransferase type 11" evidence="1">
    <location>
        <begin position="56"/>
        <end position="154"/>
    </location>
</feature>
<keyword evidence="3" id="KW-1185">Reference proteome</keyword>
<dbReference type="GO" id="GO:0032259">
    <property type="term" value="P:methylation"/>
    <property type="evidence" value="ECO:0007669"/>
    <property type="project" value="UniProtKB-KW"/>
</dbReference>
<evidence type="ECO:0000259" key="1">
    <source>
        <dbReference type="Pfam" id="PF08241"/>
    </source>
</evidence>